<protein>
    <submittedName>
        <fullName evidence="4 5">Uncharacterized protein LOC111127158 isoform X1</fullName>
    </submittedName>
</protein>
<feature type="region of interest" description="Disordered" evidence="1">
    <location>
        <begin position="159"/>
        <end position="203"/>
    </location>
</feature>
<accession>A0A8B8DJZ5</accession>
<gene>
    <name evidence="4 5" type="primary">LOC111127158</name>
</gene>
<dbReference type="GeneID" id="111127158"/>
<sequence length="246" mass="27836">MSQESLHVRFINLAVNYSGEYIKNCTNPSESLQHIQSSVADQPFLDSNVYKSAMFGMSIFNTSFLLFLLVIIVFRLAMKVRSSGNNSNKYGILSETLEVGPTLEGRKTAEKTDEKIDGEETKIKQNSKETNLHVQRGYQGISMYEVISEDFQIIPKLPTKSSGIKKNQSEPILSTTKTPNKNLGKKKDRCRKQKDSHKDSKLQLAEPTLYKNITLEHPIEVETTDPIQETYTNTATVLRDLENKTP</sequence>
<keyword evidence="2" id="KW-0472">Membrane</keyword>
<evidence type="ECO:0000313" key="5">
    <source>
        <dbReference type="RefSeq" id="XP_022327925.1"/>
    </source>
</evidence>
<feature type="compositionally biased region" description="Basic residues" evidence="1">
    <location>
        <begin position="183"/>
        <end position="195"/>
    </location>
</feature>
<evidence type="ECO:0000256" key="1">
    <source>
        <dbReference type="SAM" id="MobiDB-lite"/>
    </source>
</evidence>
<keyword evidence="2" id="KW-1133">Transmembrane helix</keyword>
<evidence type="ECO:0000313" key="4">
    <source>
        <dbReference type="RefSeq" id="XP_022327924.1"/>
    </source>
</evidence>
<dbReference type="Proteomes" id="UP000694844">
    <property type="component" value="Chromosome 3"/>
</dbReference>
<organism evidence="3 4">
    <name type="scientific">Crassostrea virginica</name>
    <name type="common">Eastern oyster</name>
    <dbReference type="NCBI Taxonomy" id="6565"/>
    <lineage>
        <taxon>Eukaryota</taxon>
        <taxon>Metazoa</taxon>
        <taxon>Spiralia</taxon>
        <taxon>Lophotrochozoa</taxon>
        <taxon>Mollusca</taxon>
        <taxon>Bivalvia</taxon>
        <taxon>Autobranchia</taxon>
        <taxon>Pteriomorphia</taxon>
        <taxon>Ostreida</taxon>
        <taxon>Ostreoidea</taxon>
        <taxon>Ostreidae</taxon>
        <taxon>Crassostrea</taxon>
    </lineage>
</organism>
<dbReference type="RefSeq" id="XP_022327925.1">
    <property type="nucleotide sequence ID" value="XM_022472217.1"/>
</dbReference>
<name>A0A8B8DJZ5_CRAVI</name>
<dbReference type="AlphaFoldDB" id="A0A8B8DJZ5"/>
<reference evidence="4 5" key="1">
    <citation type="submission" date="2025-04" db="UniProtKB">
        <authorList>
            <consortium name="RefSeq"/>
        </authorList>
    </citation>
    <scope>IDENTIFICATION</scope>
    <source>
        <tissue evidence="4 5">Whole sample</tissue>
    </source>
</reference>
<feature type="transmembrane region" description="Helical" evidence="2">
    <location>
        <begin position="53"/>
        <end position="74"/>
    </location>
</feature>
<dbReference type="RefSeq" id="XP_022327924.1">
    <property type="nucleotide sequence ID" value="XM_022472216.1"/>
</dbReference>
<feature type="compositionally biased region" description="Polar residues" evidence="1">
    <location>
        <begin position="159"/>
        <end position="181"/>
    </location>
</feature>
<keyword evidence="3" id="KW-1185">Reference proteome</keyword>
<dbReference type="KEGG" id="cvn:111127158"/>
<evidence type="ECO:0000313" key="3">
    <source>
        <dbReference type="Proteomes" id="UP000694844"/>
    </source>
</evidence>
<evidence type="ECO:0000256" key="2">
    <source>
        <dbReference type="SAM" id="Phobius"/>
    </source>
</evidence>
<proteinExistence type="predicted"/>
<keyword evidence="2" id="KW-0812">Transmembrane</keyword>